<feature type="non-terminal residue" evidence="2">
    <location>
        <position position="75"/>
    </location>
</feature>
<dbReference type="AlphaFoldDB" id="F3GAW1"/>
<dbReference type="EMBL" id="AEAI01000896">
    <property type="protein sequence ID" value="EGH44211.1"/>
    <property type="molecule type" value="Genomic_DNA"/>
</dbReference>
<keyword evidence="3" id="KW-1185">Reference proteome</keyword>
<accession>F3GAW1</accession>
<evidence type="ECO:0000313" key="3">
    <source>
        <dbReference type="Proteomes" id="UP000004986"/>
    </source>
</evidence>
<evidence type="ECO:0000313" key="2">
    <source>
        <dbReference type="EMBL" id="EGH44211.1"/>
    </source>
</evidence>
<dbReference type="Proteomes" id="UP000004986">
    <property type="component" value="Unassembled WGS sequence"/>
</dbReference>
<feature type="region of interest" description="Disordered" evidence="1">
    <location>
        <begin position="1"/>
        <end position="20"/>
    </location>
</feature>
<comment type="caution">
    <text evidence="2">The sequence shown here is derived from an EMBL/GenBank/DDBJ whole genome shotgun (WGS) entry which is preliminary data.</text>
</comment>
<name>F3GAW1_PSESJ</name>
<reference evidence="2 3" key="1">
    <citation type="journal article" date="2011" name="PLoS Pathog.">
        <title>Dynamic evolution of pathogenicity revealed by sequencing and comparative genomics of 19 Pseudomonas syringae isolates.</title>
        <authorList>
            <person name="Baltrus D.A."/>
            <person name="Nishimura M.T."/>
            <person name="Romanchuk A."/>
            <person name="Chang J.H."/>
            <person name="Mukhtar M.S."/>
            <person name="Cherkis K."/>
            <person name="Roach J."/>
            <person name="Grant S.R."/>
            <person name="Jones C.D."/>
            <person name="Dangl J.L."/>
        </authorList>
    </citation>
    <scope>NUCLEOTIDE SEQUENCE [LARGE SCALE GENOMIC DNA]</scope>
    <source>
        <strain evidence="2 3">1704B</strain>
    </source>
</reference>
<proteinExistence type="predicted"/>
<organism evidence="2 3">
    <name type="scientific">Pseudomonas syringae pv. pisi str. 1704B</name>
    <dbReference type="NCBI Taxonomy" id="629263"/>
    <lineage>
        <taxon>Bacteria</taxon>
        <taxon>Pseudomonadati</taxon>
        <taxon>Pseudomonadota</taxon>
        <taxon>Gammaproteobacteria</taxon>
        <taxon>Pseudomonadales</taxon>
        <taxon>Pseudomonadaceae</taxon>
        <taxon>Pseudomonas</taxon>
        <taxon>Pseudomonas syringae</taxon>
    </lineage>
</organism>
<evidence type="ECO:0000256" key="1">
    <source>
        <dbReference type="SAM" id="MobiDB-lite"/>
    </source>
</evidence>
<protein>
    <submittedName>
        <fullName evidence="2">Uncharacterized protein</fullName>
    </submittedName>
</protein>
<dbReference type="HOGENOM" id="CLU_2677083_0_0_6"/>
<gene>
    <name evidence="2" type="ORF">PSYPI_18171</name>
</gene>
<sequence>MKARFVGAAMNHGMDHPGRTVIGEHHRRLTGKQGLERHMIHAVRPIFGGAQNAQVDDIDQPHANTRHVFLQQPGR</sequence>